<proteinExistence type="predicted"/>
<dbReference type="GeneID" id="7845623"/>
<feature type="domain" description="EGF-like" evidence="3">
    <location>
        <begin position="378"/>
        <end position="418"/>
    </location>
</feature>
<feature type="transmembrane region" description="Helical" evidence="1">
    <location>
        <begin position="1244"/>
        <end position="1262"/>
    </location>
</feature>
<feature type="transmembrane region" description="Helical" evidence="1">
    <location>
        <begin position="1112"/>
        <end position="1131"/>
    </location>
</feature>
<dbReference type="SMART" id="SM00181">
    <property type="entry name" value="EGF"/>
    <property type="match status" value="9"/>
</dbReference>
<feature type="domain" description="EGF-like" evidence="3">
    <location>
        <begin position="807"/>
        <end position="848"/>
    </location>
</feature>
<dbReference type="InParanoid" id="Q23AK8"/>
<dbReference type="Proteomes" id="UP000009168">
    <property type="component" value="Unassembled WGS sequence"/>
</dbReference>
<dbReference type="PANTHER" id="PTHR15332">
    <property type="entry name" value="PROPROTEIN CONVERTASE SUBTILISIN_KEXIN TYPE 5-LIKE"/>
    <property type="match status" value="1"/>
</dbReference>
<dbReference type="SMART" id="SM00261">
    <property type="entry name" value="FU"/>
    <property type="match status" value="9"/>
</dbReference>
<name>Q23AK8_TETTS</name>
<keyword evidence="1" id="KW-0472">Membrane</keyword>
<feature type="domain" description="EGF-like" evidence="3">
    <location>
        <begin position="664"/>
        <end position="697"/>
    </location>
</feature>
<evidence type="ECO:0000313" key="5">
    <source>
        <dbReference type="Proteomes" id="UP000009168"/>
    </source>
</evidence>
<sequence length="1294" mass="146489">MKTNILLIAYTIQLLIVRAIDVLPIQISNDVLFIKETNSVIYQASSDSTYRYSILDTQGIITATYLLNGLQKIDLNTKYFIINNQVYLNYFQSQQYHTIDLNLMTSGQTGYLQTLKYPKAAQACSTPDIQIQEIAGVYYYLCFDSFNIFLLQSSTFQGLFSTQKAYTSQIGMRNENTHIILDTQLFTNGNIYQINISFTQSTNIVLVNMEYNLYLIEDYLTLVQTTNLIFKDVNSVKLNASDINKLLISDVINFPNISIIAAYDFKKKIFRYFNVQNLSELQSTGVTLPFINYQTFLQYENTIFISTSQYTLTYISSSNQVNIAQSPNTSSISYTLPYYHIIYYSFSYSLTYQVKQGSTEYLININQALNFCVPGCLTCQSISACATCSSPLYLDNQFQCVSTCPNQFVPDNSNIQCVCRPNSTLQNQSCPCNVAYVDINGNCISCPQNCNTCTSQTICSVCQTGYLLAADGTCVSNCPASFIQDQTNTKCVCRLNSTLSNLQCPCNKGYLDVNDNCQQCPSNCDICTSLTTCSQCTQNYYLTVQGLCTSACPSTFIPDSTSTKCVCDTNRTLQNNLCPCNSSYVDINGVCQPCSSNCIQCTSQTSCTACQQNYYLATDMTCVGTCPLTFVVNANKTQCVCDTNRTLTNNKCPCSNGFIEISGICQQCPQNCNTCSSQTSCTVCQAGYYLTVDGICQPCPQNCQKCSSQTTCQVCQDGFYQTINQTCVSQCPNSFIVDVQKNKCICAINQSLYNNQCITCQDGCIKCTSPSDCQQYSNCGQQFKYDFSSQKCVQCLWDVQARRCVDTCTNKQLYDSQKQLCQQCYYYNGICQSSCPIGFYSDNSFQCQQCNSQCKSCNGPNSNQCTSCNFPFYLQDDSTCSICQLGEFLDQQQTICKKCNISCLTCNGPNSNNCLSCVQDQILSKDSNECLTQSQIQSQVKNNLKIKYSNCDQTNFDCSSLFAVQELIQQISSGIFIATIISLFLFLIFSSSNGLLGWYCIQIFQLIGNLAFNKNMNIFWLNIGFLKNFLAYNFLNLVSKNPFQNDNDIEIDFNLYQIGIQIQDFYKNFIQNCFYHLIGLVLILFLMLKTYFLKNHSGIFKRVNEYIIFNGLIRYFMIISNFIILCIFNSIQQENYLEKGNIYVIGIFGLIYLSLYTFIVVSILIGSQNLSQSINVSQLNIHQNKRIRQFFWCFFEVRKIACIVIIVFFNEFQFNGIIISLISSLFLIYLIISKPAEIKQQLIFIILSEIILVALFMMFEFISNRKQLSINPQIATYLALCKYNFFRFNIYILI</sequence>
<feature type="domain" description="EGF-like" evidence="3">
    <location>
        <begin position="593"/>
        <end position="623"/>
    </location>
</feature>
<dbReference type="EMBL" id="GG662724">
    <property type="protein sequence ID" value="EAR93484.2"/>
    <property type="molecule type" value="Genomic_DNA"/>
</dbReference>
<feature type="transmembrane region" description="Helical" evidence="1">
    <location>
        <begin position="1214"/>
        <end position="1232"/>
    </location>
</feature>
<feature type="chain" id="PRO_5004201471" evidence="2">
    <location>
        <begin position="20"/>
        <end position="1294"/>
    </location>
</feature>
<gene>
    <name evidence="4" type="ORF">TTHERM_00424520</name>
</gene>
<keyword evidence="1" id="KW-1133">Transmembrane helix</keyword>
<dbReference type="Gene3D" id="2.10.220.10">
    <property type="entry name" value="Hormone Receptor, Insulin-like Growth Factor Receptor 1, Chain A, domain 2"/>
    <property type="match status" value="7"/>
</dbReference>
<accession>Q23AK8</accession>
<feature type="transmembrane region" description="Helical" evidence="1">
    <location>
        <begin position="1143"/>
        <end position="1166"/>
    </location>
</feature>
<dbReference type="InterPro" id="IPR009030">
    <property type="entry name" value="Growth_fac_rcpt_cys_sf"/>
</dbReference>
<evidence type="ECO:0000259" key="3">
    <source>
        <dbReference type="SMART" id="SM00181"/>
    </source>
</evidence>
<feature type="domain" description="EGF-like" evidence="3">
    <location>
        <begin position="477"/>
        <end position="518"/>
    </location>
</feature>
<dbReference type="CDD" id="cd00064">
    <property type="entry name" value="FU"/>
    <property type="match status" value="7"/>
</dbReference>
<keyword evidence="1 4" id="KW-0812">Transmembrane</keyword>
<dbReference type="SUPFAM" id="SSF57184">
    <property type="entry name" value="Growth factor receptor domain"/>
    <property type="match status" value="5"/>
</dbReference>
<feature type="transmembrane region" description="Helical" evidence="1">
    <location>
        <begin position="1274"/>
        <end position="1293"/>
    </location>
</feature>
<feature type="domain" description="EGF-like" evidence="3">
    <location>
        <begin position="698"/>
        <end position="728"/>
    </location>
</feature>
<dbReference type="OrthoDB" id="25879at2759"/>
<dbReference type="PANTHER" id="PTHR15332:SF175">
    <property type="entry name" value="PROPROTEIN CONVERTASE SUBTILISIN_KEXIN TYPE 5-LIKE"/>
    <property type="match status" value="1"/>
</dbReference>
<keyword evidence="5" id="KW-1185">Reference proteome</keyword>
<reference evidence="5" key="1">
    <citation type="journal article" date="2006" name="PLoS Biol.">
        <title>Macronuclear genome sequence of the ciliate Tetrahymena thermophila, a model eukaryote.</title>
        <authorList>
            <person name="Eisen J.A."/>
            <person name="Coyne R.S."/>
            <person name="Wu M."/>
            <person name="Wu D."/>
            <person name="Thiagarajan M."/>
            <person name="Wortman J.R."/>
            <person name="Badger J.H."/>
            <person name="Ren Q."/>
            <person name="Amedeo P."/>
            <person name="Jones K.M."/>
            <person name="Tallon L.J."/>
            <person name="Delcher A.L."/>
            <person name="Salzberg S.L."/>
            <person name="Silva J.C."/>
            <person name="Haas B.J."/>
            <person name="Majoros W.H."/>
            <person name="Farzad M."/>
            <person name="Carlton J.M."/>
            <person name="Smith R.K. Jr."/>
            <person name="Garg J."/>
            <person name="Pearlman R.E."/>
            <person name="Karrer K.M."/>
            <person name="Sun L."/>
            <person name="Manning G."/>
            <person name="Elde N.C."/>
            <person name="Turkewitz A.P."/>
            <person name="Asai D.J."/>
            <person name="Wilkes D.E."/>
            <person name="Wang Y."/>
            <person name="Cai H."/>
            <person name="Collins K."/>
            <person name="Stewart B.A."/>
            <person name="Lee S.R."/>
            <person name="Wilamowska K."/>
            <person name="Weinberg Z."/>
            <person name="Ruzzo W.L."/>
            <person name="Wloga D."/>
            <person name="Gaertig J."/>
            <person name="Frankel J."/>
            <person name="Tsao C.-C."/>
            <person name="Gorovsky M.A."/>
            <person name="Keeling P.J."/>
            <person name="Waller R.F."/>
            <person name="Patron N.J."/>
            <person name="Cherry J.M."/>
            <person name="Stover N.A."/>
            <person name="Krieger C.J."/>
            <person name="del Toro C."/>
            <person name="Ryder H.F."/>
            <person name="Williamson S.C."/>
            <person name="Barbeau R.A."/>
            <person name="Hamilton E.P."/>
            <person name="Orias E."/>
        </authorList>
    </citation>
    <scope>NUCLEOTIDE SEQUENCE [LARGE SCALE GENOMIC DNA]</scope>
    <source>
        <strain evidence="5">SB210</strain>
    </source>
</reference>
<dbReference type="KEGG" id="tet:TTHERM_00424520"/>
<evidence type="ECO:0000256" key="2">
    <source>
        <dbReference type="SAM" id="SignalP"/>
    </source>
</evidence>
<evidence type="ECO:0000313" key="4">
    <source>
        <dbReference type="EMBL" id="EAR93484.2"/>
    </source>
</evidence>
<feature type="domain" description="EGF-like" evidence="3">
    <location>
        <begin position="445"/>
        <end position="475"/>
    </location>
</feature>
<feature type="domain" description="EGF-like" evidence="3">
    <location>
        <begin position="849"/>
        <end position="881"/>
    </location>
</feature>
<dbReference type="InterPro" id="IPR006212">
    <property type="entry name" value="Furin_repeat"/>
</dbReference>
<dbReference type="RefSeq" id="XP_001013729.2">
    <property type="nucleotide sequence ID" value="XM_001013729.2"/>
</dbReference>
<feature type="signal peptide" evidence="2">
    <location>
        <begin position="1"/>
        <end position="19"/>
    </location>
</feature>
<dbReference type="HOGENOM" id="CLU_353963_0_0_1"/>
<feature type="domain" description="EGF-like" evidence="3">
    <location>
        <begin position="519"/>
        <end position="549"/>
    </location>
</feature>
<organism evidence="4 5">
    <name type="scientific">Tetrahymena thermophila (strain SB210)</name>
    <dbReference type="NCBI Taxonomy" id="312017"/>
    <lineage>
        <taxon>Eukaryota</taxon>
        <taxon>Sar</taxon>
        <taxon>Alveolata</taxon>
        <taxon>Ciliophora</taxon>
        <taxon>Intramacronucleata</taxon>
        <taxon>Oligohymenophorea</taxon>
        <taxon>Hymenostomatida</taxon>
        <taxon>Tetrahymenina</taxon>
        <taxon>Tetrahymenidae</taxon>
        <taxon>Tetrahymena</taxon>
    </lineage>
</organism>
<feature type="transmembrane region" description="Helical" evidence="1">
    <location>
        <begin position="1074"/>
        <end position="1092"/>
    </location>
</feature>
<feature type="transmembrane region" description="Helical" evidence="1">
    <location>
        <begin position="1187"/>
        <end position="1208"/>
    </location>
</feature>
<dbReference type="InterPro" id="IPR000742">
    <property type="entry name" value="EGF"/>
</dbReference>
<keyword evidence="2" id="KW-0732">Signal</keyword>
<protein>
    <submittedName>
        <fullName evidence="4">Transmembrane protein, putative</fullName>
    </submittedName>
</protein>
<evidence type="ECO:0000256" key="1">
    <source>
        <dbReference type="SAM" id="Phobius"/>
    </source>
</evidence>
<feature type="transmembrane region" description="Helical" evidence="1">
    <location>
        <begin position="1017"/>
        <end position="1035"/>
    </location>
</feature>
<feature type="transmembrane region" description="Helical" evidence="1">
    <location>
        <begin position="975"/>
        <end position="996"/>
    </location>
</feature>